<sequence length="98" mass="10625">MVAIKEEGLIPIVDGSMVVIVGRRGCYMNYIAQRLLKGLKVYLTMYEVSKGFCSEDDANDGIHCGGRGGLIGGLDRLIAIHVSGELILMLKVADAIWL</sequence>
<keyword evidence="2" id="KW-1185">Reference proteome</keyword>
<proteinExistence type="predicted"/>
<dbReference type="EMBL" id="CM037017">
    <property type="protein sequence ID" value="KAH7677002.1"/>
    <property type="molecule type" value="Genomic_DNA"/>
</dbReference>
<evidence type="ECO:0000313" key="2">
    <source>
        <dbReference type="Proteomes" id="UP000827976"/>
    </source>
</evidence>
<gene>
    <name evidence="1" type="ORF">IHE45_07G054000</name>
</gene>
<organism evidence="1 2">
    <name type="scientific">Dioscorea alata</name>
    <name type="common">Purple yam</name>
    <dbReference type="NCBI Taxonomy" id="55571"/>
    <lineage>
        <taxon>Eukaryota</taxon>
        <taxon>Viridiplantae</taxon>
        <taxon>Streptophyta</taxon>
        <taxon>Embryophyta</taxon>
        <taxon>Tracheophyta</taxon>
        <taxon>Spermatophyta</taxon>
        <taxon>Magnoliopsida</taxon>
        <taxon>Liliopsida</taxon>
        <taxon>Dioscoreales</taxon>
        <taxon>Dioscoreaceae</taxon>
        <taxon>Dioscorea</taxon>
    </lineage>
</organism>
<reference evidence="2" key="1">
    <citation type="journal article" date="2022" name="Nat. Commun.">
        <title>Chromosome evolution and the genetic basis of agronomically important traits in greater yam.</title>
        <authorList>
            <person name="Bredeson J.V."/>
            <person name="Lyons J.B."/>
            <person name="Oniyinde I.O."/>
            <person name="Okereke N.R."/>
            <person name="Kolade O."/>
            <person name="Nnabue I."/>
            <person name="Nwadili C.O."/>
            <person name="Hribova E."/>
            <person name="Parker M."/>
            <person name="Nwogha J."/>
            <person name="Shu S."/>
            <person name="Carlson J."/>
            <person name="Kariba R."/>
            <person name="Muthemba S."/>
            <person name="Knop K."/>
            <person name="Barton G.J."/>
            <person name="Sherwood A.V."/>
            <person name="Lopez-Montes A."/>
            <person name="Asiedu R."/>
            <person name="Jamnadass R."/>
            <person name="Muchugi A."/>
            <person name="Goodstein D."/>
            <person name="Egesi C.N."/>
            <person name="Featherston J."/>
            <person name="Asfaw A."/>
            <person name="Simpson G.G."/>
            <person name="Dolezel J."/>
            <person name="Hendre P.S."/>
            <person name="Van Deynze A."/>
            <person name="Kumar P.L."/>
            <person name="Obidiegwu J.E."/>
            <person name="Bhattacharjee R."/>
            <person name="Rokhsar D.S."/>
        </authorList>
    </citation>
    <scope>NUCLEOTIDE SEQUENCE [LARGE SCALE GENOMIC DNA]</scope>
    <source>
        <strain evidence="2">cv. TDa95/00328</strain>
    </source>
</reference>
<accession>A0ACB7VRH2</accession>
<dbReference type="Proteomes" id="UP000827976">
    <property type="component" value="Chromosome 7"/>
</dbReference>
<comment type="caution">
    <text evidence="1">The sequence shown here is derived from an EMBL/GenBank/DDBJ whole genome shotgun (WGS) entry which is preliminary data.</text>
</comment>
<evidence type="ECO:0000313" key="1">
    <source>
        <dbReference type="EMBL" id="KAH7677002.1"/>
    </source>
</evidence>
<protein>
    <submittedName>
        <fullName evidence="1">Glutaredoxin and related proteins protein</fullName>
    </submittedName>
</protein>
<name>A0ACB7VRH2_DIOAL</name>